<protein>
    <submittedName>
        <fullName evidence="10">Acyl-CoA dehydrogenase</fullName>
    </submittedName>
</protein>
<dbReference type="InterPro" id="IPR037069">
    <property type="entry name" value="AcylCoA_DH/ox_N_sf"/>
</dbReference>
<organism evidence="10 13">
    <name type="scientific">Teichococcus wenyumeiae</name>
    <dbReference type="NCBI Taxonomy" id="2478470"/>
    <lineage>
        <taxon>Bacteria</taxon>
        <taxon>Pseudomonadati</taxon>
        <taxon>Pseudomonadota</taxon>
        <taxon>Alphaproteobacteria</taxon>
        <taxon>Acetobacterales</taxon>
        <taxon>Roseomonadaceae</taxon>
        <taxon>Roseomonas</taxon>
    </lineage>
</organism>
<dbReference type="Proteomes" id="UP000274097">
    <property type="component" value="Unassembled WGS sequence"/>
</dbReference>
<evidence type="ECO:0000256" key="2">
    <source>
        <dbReference type="ARBA" id="ARBA00009347"/>
    </source>
</evidence>
<proteinExistence type="inferred from homology"/>
<feature type="domain" description="Acyl-CoA dehydrogenase/oxidase C-terminal" evidence="7">
    <location>
        <begin position="225"/>
        <end position="382"/>
    </location>
</feature>
<dbReference type="GO" id="GO:0005886">
    <property type="term" value="C:plasma membrane"/>
    <property type="evidence" value="ECO:0007669"/>
    <property type="project" value="TreeGrafter"/>
</dbReference>
<dbReference type="EMBL" id="RAQU01000147">
    <property type="protein sequence ID" value="RKK02500.1"/>
    <property type="molecule type" value="Genomic_DNA"/>
</dbReference>
<dbReference type="AlphaFoldDB" id="A0A3A9J8Y3"/>
<evidence type="ECO:0000256" key="4">
    <source>
        <dbReference type="ARBA" id="ARBA00022827"/>
    </source>
</evidence>
<dbReference type="Pfam" id="PF02770">
    <property type="entry name" value="Acyl-CoA_dh_M"/>
    <property type="match status" value="1"/>
</dbReference>
<sequence length="385" mass="43417">MDDEAFRAELRDFCLTQCPPEIRALVARNGKLGRREWSTWQRILFERGWGAPNWPVEYGGTGWTLHQRHIFDEVLAECDCPPQYHHGLRHLAPVLIAYGSEEQKRQHLPGILDGSVWWCQGYSEPDAGSDLASLKTRAVRDGNDYVVDGTKIWTSHAQEADMMYTLVRTSQEPKRQQGISLLLIPLNTPGISVTPIRTIDNWHHVNQVFLDGVRVPASARVGEEGQGWSYGKYLLQHERLGVANTAPIIGLLNRARRLVEEMPAGSPRRTALRQRLLRLEAEALALRDMGRRALDDIMNDRPLGNVSSVMKLAGSNLMQSLEELGLDATGRRLAFRFRDIDDANGKSTEPGIEWLQNFLYGRARTIYGGSNEVQKNLLARTLFGS</sequence>
<dbReference type="PANTHER" id="PTHR43292:SF3">
    <property type="entry name" value="ACYL-COA DEHYDROGENASE FADE29"/>
    <property type="match status" value="1"/>
</dbReference>
<evidence type="ECO:0000313" key="13">
    <source>
        <dbReference type="Proteomes" id="UP000278036"/>
    </source>
</evidence>
<evidence type="ECO:0000259" key="9">
    <source>
        <dbReference type="Pfam" id="PF02771"/>
    </source>
</evidence>
<feature type="domain" description="Acyl-CoA dehydrogenase/oxidase N-terminal" evidence="9">
    <location>
        <begin position="2"/>
        <end position="114"/>
    </location>
</feature>
<evidence type="ECO:0000256" key="3">
    <source>
        <dbReference type="ARBA" id="ARBA00022630"/>
    </source>
</evidence>
<dbReference type="GO" id="GO:0050660">
    <property type="term" value="F:flavin adenine dinucleotide binding"/>
    <property type="evidence" value="ECO:0007669"/>
    <property type="project" value="InterPro"/>
</dbReference>
<dbReference type="Pfam" id="PF00441">
    <property type="entry name" value="Acyl-CoA_dh_1"/>
    <property type="match status" value="1"/>
</dbReference>
<dbReference type="Gene3D" id="1.10.540.10">
    <property type="entry name" value="Acyl-CoA dehydrogenase/oxidase, N-terminal domain"/>
    <property type="match status" value="1"/>
</dbReference>
<dbReference type="InParanoid" id="A0A3A9J8Y3"/>
<comment type="similarity">
    <text evidence="2 6">Belongs to the acyl-CoA dehydrogenase family.</text>
</comment>
<evidence type="ECO:0000259" key="8">
    <source>
        <dbReference type="Pfam" id="PF02770"/>
    </source>
</evidence>
<evidence type="ECO:0000313" key="10">
    <source>
        <dbReference type="EMBL" id="RKK02500.1"/>
    </source>
</evidence>
<keyword evidence="3 6" id="KW-0285">Flavoprotein</keyword>
<evidence type="ECO:0000313" key="12">
    <source>
        <dbReference type="Proteomes" id="UP000274097"/>
    </source>
</evidence>
<evidence type="ECO:0000259" key="7">
    <source>
        <dbReference type="Pfam" id="PF00441"/>
    </source>
</evidence>
<evidence type="ECO:0000256" key="6">
    <source>
        <dbReference type="RuleBase" id="RU362125"/>
    </source>
</evidence>
<keyword evidence="5 6" id="KW-0560">Oxidoreductase</keyword>
<dbReference type="Gene3D" id="1.20.140.10">
    <property type="entry name" value="Butyryl-CoA Dehydrogenase, subunit A, domain 3"/>
    <property type="match status" value="1"/>
</dbReference>
<dbReference type="FunFam" id="2.40.110.10:FF:000002">
    <property type="entry name" value="Acyl-CoA dehydrogenase fadE12"/>
    <property type="match status" value="1"/>
</dbReference>
<keyword evidence="4 6" id="KW-0274">FAD</keyword>
<dbReference type="PANTHER" id="PTHR43292">
    <property type="entry name" value="ACYL-COA DEHYDROGENASE"/>
    <property type="match status" value="1"/>
</dbReference>
<dbReference type="Gene3D" id="2.40.110.10">
    <property type="entry name" value="Butyryl-CoA Dehydrogenase, subunit A, domain 2"/>
    <property type="match status" value="1"/>
</dbReference>
<evidence type="ECO:0000313" key="11">
    <source>
        <dbReference type="EMBL" id="RMI25915.1"/>
    </source>
</evidence>
<evidence type="ECO:0000256" key="1">
    <source>
        <dbReference type="ARBA" id="ARBA00001974"/>
    </source>
</evidence>
<dbReference type="Pfam" id="PF02771">
    <property type="entry name" value="Acyl-CoA_dh_N"/>
    <property type="match status" value="1"/>
</dbReference>
<dbReference type="Proteomes" id="UP000278036">
    <property type="component" value="Unassembled WGS sequence"/>
</dbReference>
<keyword evidence="12" id="KW-1185">Reference proteome</keyword>
<dbReference type="InterPro" id="IPR052161">
    <property type="entry name" value="Mycobact_Acyl-CoA_DH"/>
</dbReference>
<dbReference type="InterPro" id="IPR009075">
    <property type="entry name" value="AcylCo_DH/oxidase_C"/>
</dbReference>
<dbReference type="SUPFAM" id="SSF47203">
    <property type="entry name" value="Acyl-CoA dehydrogenase C-terminal domain-like"/>
    <property type="match status" value="1"/>
</dbReference>
<dbReference type="OrthoDB" id="5510711at2"/>
<comment type="cofactor">
    <cofactor evidence="1 6">
        <name>FAD</name>
        <dbReference type="ChEBI" id="CHEBI:57692"/>
    </cofactor>
</comment>
<dbReference type="RefSeq" id="WP_120639900.1">
    <property type="nucleotide sequence ID" value="NZ_RAQU01000147.1"/>
</dbReference>
<dbReference type="InterPro" id="IPR009100">
    <property type="entry name" value="AcylCoA_DH/oxidase_NM_dom_sf"/>
</dbReference>
<dbReference type="EMBL" id="RFLX01000003">
    <property type="protein sequence ID" value="RMI25915.1"/>
    <property type="molecule type" value="Genomic_DNA"/>
</dbReference>
<dbReference type="InterPro" id="IPR006091">
    <property type="entry name" value="Acyl-CoA_Oxase/DH_mid-dom"/>
</dbReference>
<accession>A0A3A9J8Y3</accession>
<dbReference type="InterPro" id="IPR013786">
    <property type="entry name" value="AcylCoA_DH/ox_N"/>
</dbReference>
<reference evidence="10 13" key="1">
    <citation type="submission" date="2018-09" db="EMBL/GenBank/DDBJ databases">
        <title>Roseomonas sp. nov., isolated from feces of Tibetan antelopes in the Qinghai-Tibet plateau, China.</title>
        <authorList>
            <person name="Tian Z."/>
        </authorList>
    </citation>
    <scope>NUCLEOTIDE SEQUENCE [LARGE SCALE GENOMIC DNA]</scope>
    <source>
        <strain evidence="11 12">Z23</strain>
        <strain evidence="10 13">Z24</strain>
    </source>
</reference>
<dbReference type="InterPro" id="IPR036250">
    <property type="entry name" value="AcylCo_DH-like_C"/>
</dbReference>
<evidence type="ECO:0000256" key="5">
    <source>
        <dbReference type="ARBA" id="ARBA00023002"/>
    </source>
</evidence>
<gene>
    <name evidence="10" type="ORF">D6Z83_19410</name>
    <name evidence="11" type="ORF">EBE87_05825</name>
</gene>
<name>A0A3A9J8Y3_9PROT</name>
<dbReference type="GO" id="GO:0016627">
    <property type="term" value="F:oxidoreductase activity, acting on the CH-CH group of donors"/>
    <property type="evidence" value="ECO:0007669"/>
    <property type="project" value="InterPro"/>
</dbReference>
<feature type="domain" description="Acyl-CoA oxidase/dehydrogenase middle" evidence="8">
    <location>
        <begin position="119"/>
        <end position="198"/>
    </location>
</feature>
<dbReference type="InterPro" id="IPR046373">
    <property type="entry name" value="Acyl-CoA_Oxase/DH_mid-dom_sf"/>
</dbReference>
<dbReference type="SUPFAM" id="SSF56645">
    <property type="entry name" value="Acyl-CoA dehydrogenase NM domain-like"/>
    <property type="match status" value="1"/>
</dbReference>
<comment type="caution">
    <text evidence="10">The sequence shown here is derived from an EMBL/GenBank/DDBJ whole genome shotgun (WGS) entry which is preliminary data.</text>
</comment>